<name>A0A2A6BK23_PRIPA</name>
<reference evidence="2" key="1">
    <citation type="journal article" date="2008" name="Nat. Genet.">
        <title>The Pristionchus pacificus genome provides a unique perspective on nematode lifestyle and parasitism.</title>
        <authorList>
            <person name="Dieterich C."/>
            <person name="Clifton S.W."/>
            <person name="Schuster L.N."/>
            <person name="Chinwalla A."/>
            <person name="Delehaunty K."/>
            <person name="Dinkelacker I."/>
            <person name="Fulton L."/>
            <person name="Fulton R."/>
            <person name="Godfrey J."/>
            <person name="Minx P."/>
            <person name="Mitreva M."/>
            <person name="Roeseler W."/>
            <person name="Tian H."/>
            <person name="Witte H."/>
            <person name="Yang S.P."/>
            <person name="Wilson R.K."/>
            <person name="Sommer R.J."/>
        </authorList>
    </citation>
    <scope>NUCLEOTIDE SEQUENCE [LARGE SCALE GENOMIC DNA]</scope>
    <source>
        <strain evidence="2">PS312</strain>
    </source>
</reference>
<dbReference type="EnsemblMetazoa" id="PPA19729.1">
    <property type="protein sequence ID" value="PPA19729.1"/>
    <property type="gene ID" value="WBGene00109283"/>
</dbReference>
<proteinExistence type="predicted"/>
<keyword evidence="2" id="KW-1185">Reference proteome</keyword>
<accession>A0A2A6BK23</accession>
<reference evidence="1" key="2">
    <citation type="submission" date="2022-06" db="UniProtKB">
        <authorList>
            <consortium name="EnsemblMetazoa"/>
        </authorList>
    </citation>
    <scope>IDENTIFICATION</scope>
    <source>
        <strain evidence="1">PS312</strain>
    </source>
</reference>
<accession>A0A8R1UGI3</accession>
<sequence>MAASLVVSSLFLCLLLSSMVLAADEPIKLCATKLASYYAQLPCDGEDAFTAKASAIDTSTGLIKCCVATGCSKYYLLKAKCQ</sequence>
<gene>
    <name evidence="1" type="primary">WBGene00109283</name>
</gene>
<dbReference type="Proteomes" id="UP000005239">
    <property type="component" value="Unassembled WGS sequence"/>
</dbReference>
<protein>
    <submittedName>
        <fullName evidence="1">Uncharacterized protein</fullName>
    </submittedName>
</protein>
<evidence type="ECO:0000313" key="2">
    <source>
        <dbReference type="Proteomes" id="UP000005239"/>
    </source>
</evidence>
<organism evidence="1 2">
    <name type="scientific">Pristionchus pacificus</name>
    <name type="common">Parasitic nematode worm</name>
    <dbReference type="NCBI Taxonomy" id="54126"/>
    <lineage>
        <taxon>Eukaryota</taxon>
        <taxon>Metazoa</taxon>
        <taxon>Ecdysozoa</taxon>
        <taxon>Nematoda</taxon>
        <taxon>Chromadorea</taxon>
        <taxon>Rhabditida</taxon>
        <taxon>Rhabditina</taxon>
        <taxon>Diplogasteromorpha</taxon>
        <taxon>Diplogasteroidea</taxon>
        <taxon>Neodiplogasteridae</taxon>
        <taxon>Pristionchus</taxon>
    </lineage>
</organism>
<dbReference type="AlphaFoldDB" id="A0A2A6BK23"/>
<evidence type="ECO:0000313" key="1">
    <source>
        <dbReference type="EnsemblMetazoa" id="PPA19729.1"/>
    </source>
</evidence>